<evidence type="ECO:0000259" key="1">
    <source>
        <dbReference type="PROSITE" id="PS51704"/>
    </source>
</evidence>
<feature type="domain" description="GP-PDE" evidence="1">
    <location>
        <begin position="25"/>
        <end position="256"/>
    </location>
</feature>
<accession>A0ABV7EJR6</accession>
<dbReference type="SUPFAM" id="SSF51695">
    <property type="entry name" value="PLC-like phosphodiesterases"/>
    <property type="match status" value="1"/>
</dbReference>
<dbReference type="PANTHER" id="PTHR46211:SF14">
    <property type="entry name" value="GLYCEROPHOSPHODIESTER PHOSPHODIESTERASE"/>
    <property type="match status" value="1"/>
</dbReference>
<gene>
    <name evidence="2" type="ORF">ACFOSU_03600</name>
</gene>
<dbReference type="PROSITE" id="PS51704">
    <property type="entry name" value="GP_PDE"/>
    <property type="match status" value="1"/>
</dbReference>
<dbReference type="RefSeq" id="WP_380686532.1">
    <property type="nucleotide sequence ID" value="NZ_JBHRSS010000002.1"/>
</dbReference>
<comment type="caution">
    <text evidence="2">The sequence shown here is derived from an EMBL/GenBank/DDBJ whole genome shotgun (WGS) entry which is preliminary data.</text>
</comment>
<organism evidence="2 3">
    <name type="scientific">Salinisphaera aquimarina</name>
    <dbReference type="NCBI Taxonomy" id="2094031"/>
    <lineage>
        <taxon>Bacteria</taxon>
        <taxon>Pseudomonadati</taxon>
        <taxon>Pseudomonadota</taxon>
        <taxon>Gammaproteobacteria</taxon>
        <taxon>Salinisphaerales</taxon>
        <taxon>Salinisphaeraceae</taxon>
        <taxon>Salinisphaera</taxon>
    </lineage>
</organism>
<dbReference type="InterPro" id="IPR017946">
    <property type="entry name" value="PLC-like_Pdiesterase_TIM-brl"/>
</dbReference>
<dbReference type="PANTHER" id="PTHR46211">
    <property type="entry name" value="GLYCEROPHOSPHORYL DIESTER PHOSPHODIESTERASE"/>
    <property type="match status" value="1"/>
</dbReference>
<protein>
    <submittedName>
        <fullName evidence="2">Glycerophosphodiester phosphodiesterase</fullName>
    </submittedName>
</protein>
<dbReference type="Gene3D" id="3.20.20.190">
    <property type="entry name" value="Phosphatidylinositol (PI) phosphodiesterase"/>
    <property type="match status" value="1"/>
</dbReference>
<dbReference type="InterPro" id="IPR030395">
    <property type="entry name" value="GP_PDE_dom"/>
</dbReference>
<sequence length="256" mass="28410">MSHTAEAVFSRLPGRAPSAEQLARARIVAHRGQRDDITVFENTFAAFDPVVDAGVAAIEFDIRYTRDDEPVVVHDADLERVFNLPDVIANTPWKTLARRAPQLPHLADLVERYATRAHLMIELKTRGSARAEQRLADHLGTLTPVRDFHMLSLDTALFDGAAALPARCYLPVAKLNLATLHQWALAHDCAGLAGPYALMRARHIRELHGARTFVGSGFVALSAILMREIGRGIEWIFTNEPLRLQAALDDARARRC</sequence>
<proteinExistence type="predicted"/>
<evidence type="ECO:0000313" key="2">
    <source>
        <dbReference type="EMBL" id="MFC3102967.1"/>
    </source>
</evidence>
<dbReference type="Pfam" id="PF03009">
    <property type="entry name" value="GDPD"/>
    <property type="match status" value="1"/>
</dbReference>
<evidence type="ECO:0000313" key="3">
    <source>
        <dbReference type="Proteomes" id="UP001595462"/>
    </source>
</evidence>
<dbReference type="Proteomes" id="UP001595462">
    <property type="component" value="Unassembled WGS sequence"/>
</dbReference>
<keyword evidence="3" id="KW-1185">Reference proteome</keyword>
<name>A0ABV7EJR6_9GAMM</name>
<dbReference type="EMBL" id="JBHRSS010000002">
    <property type="protein sequence ID" value="MFC3102967.1"/>
    <property type="molecule type" value="Genomic_DNA"/>
</dbReference>
<reference evidence="3" key="1">
    <citation type="journal article" date="2019" name="Int. J. Syst. Evol. Microbiol.">
        <title>The Global Catalogue of Microorganisms (GCM) 10K type strain sequencing project: providing services to taxonomists for standard genome sequencing and annotation.</title>
        <authorList>
            <consortium name="The Broad Institute Genomics Platform"/>
            <consortium name="The Broad Institute Genome Sequencing Center for Infectious Disease"/>
            <person name="Wu L."/>
            <person name="Ma J."/>
        </authorList>
    </citation>
    <scope>NUCLEOTIDE SEQUENCE [LARGE SCALE GENOMIC DNA]</scope>
    <source>
        <strain evidence="3">KCTC 52640</strain>
    </source>
</reference>